<evidence type="ECO:0000313" key="1">
    <source>
        <dbReference type="EMBL" id="TFK13309.1"/>
    </source>
</evidence>
<reference evidence="1 2" key="1">
    <citation type="submission" date="2019-04" db="EMBL/GenBank/DDBJ databases">
        <title>Draft genome of the big-headed turtle Platysternon megacephalum.</title>
        <authorList>
            <person name="Gong S."/>
        </authorList>
    </citation>
    <scope>NUCLEOTIDE SEQUENCE [LARGE SCALE GENOMIC DNA]</scope>
    <source>
        <strain evidence="1">DO16091913</strain>
        <tissue evidence="1">Muscle</tissue>
    </source>
</reference>
<sequence>MCRQPSPCPGANVALALERAPAQSLGPQHRVILGKTKSKQAGSPSHFSASAAGLCASSHSHKAEESCWPLTQSPTSLVEKQASNLKIMTGLLSARPVSKY</sequence>
<gene>
    <name evidence="1" type="ORF">DR999_PMT03261</name>
</gene>
<reference evidence="1 2" key="2">
    <citation type="submission" date="2019-04" db="EMBL/GenBank/DDBJ databases">
        <title>The genome sequence of big-headed turtle.</title>
        <authorList>
            <person name="Gong S."/>
        </authorList>
    </citation>
    <scope>NUCLEOTIDE SEQUENCE [LARGE SCALE GENOMIC DNA]</scope>
    <source>
        <strain evidence="1">DO16091913</strain>
        <tissue evidence="1">Muscle</tissue>
    </source>
</reference>
<proteinExistence type="predicted"/>
<organism evidence="1 2">
    <name type="scientific">Platysternon megacephalum</name>
    <name type="common">big-headed turtle</name>
    <dbReference type="NCBI Taxonomy" id="55544"/>
    <lineage>
        <taxon>Eukaryota</taxon>
        <taxon>Metazoa</taxon>
        <taxon>Chordata</taxon>
        <taxon>Craniata</taxon>
        <taxon>Vertebrata</taxon>
        <taxon>Euteleostomi</taxon>
        <taxon>Archelosauria</taxon>
        <taxon>Testudinata</taxon>
        <taxon>Testudines</taxon>
        <taxon>Cryptodira</taxon>
        <taxon>Durocryptodira</taxon>
        <taxon>Testudinoidea</taxon>
        <taxon>Platysternidae</taxon>
        <taxon>Platysternon</taxon>
    </lineage>
</organism>
<dbReference type="AlphaFoldDB" id="A0A4D9ERY5"/>
<dbReference type="Proteomes" id="UP000297703">
    <property type="component" value="Unassembled WGS sequence"/>
</dbReference>
<accession>A0A4D9ERY5</accession>
<comment type="caution">
    <text evidence="1">The sequence shown here is derived from an EMBL/GenBank/DDBJ whole genome shotgun (WGS) entry which is preliminary data.</text>
</comment>
<keyword evidence="2" id="KW-1185">Reference proteome</keyword>
<protein>
    <submittedName>
        <fullName evidence="1">Protein FAM154B</fullName>
    </submittedName>
</protein>
<dbReference type="EMBL" id="QXTE01000016">
    <property type="protein sequence ID" value="TFK13309.1"/>
    <property type="molecule type" value="Genomic_DNA"/>
</dbReference>
<evidence type="ECO:0000313" key="2">
    <source>
        <dbReference type="Proteomes" id="UP000297703"/>
    </source>
</evidence>
<name>A0A4D9ERY5_9SAUR</name>